<feature type="region of interest" description="Disordered" evidence="1">
    <location>
        <begin position="21"/>
        <end position="314"/>
    </location>
</feature>
<accession>A0A6A5ZHW6</accession>
<organism evidence="2 3">
    <name type="scientific">Lophiotrema nucula</name>
    <dbReference type="NCBI Taxonomy" id="690887"/>
    <lineage>
        <taxon>Eukaryota</taxon>
        <taxon>Fungi</taxon>
        <taxon>Dikarya</taxon>
        <taxon>Ascomycota</taxon>
        <taxon>Pezizomycotina</taxon>
        <taxon>Dothideomycetes</taxon>
        <taxon>Pleosporomycetidae</taxon>
        <taxon>Pleosporales</taxon>
        <taxon>Lophiotremataceae</taxon>
        <taxon>Lophiotrema</taxon>
    </lineage>
</organism>
<feature type="compositionally biased region" description="Polar residues" evidence="1">
    <location>
        <begin position="269"/>
        <end position="278"/>
    </location>
</feature>
<dbReference type="EMBL" id="ML977316">
    <property type="protein sequence ID" value="KAF2118766.1"/>
    <property type="molecule type" value="Genomic_DNA"/>
</dbReference>
<feature type="compositionally biased region" description="Low complexity" evidence="1">
    <location>
        <begin position="194"/>
        <end position="228"/>
    </location>
</feature>
<feature type="compositionally biased region" description="Low complexity" evidence="1">
    <location>
        <begin position="77"/>
        <end position="89"/>
    </location>
</feature>
<keyword evidence="3" id="KW-1185">Reference proteome</keyword>
<reference evidence="2" key="1">
    <citation type="journal article" date="2020" name="Stud. Mycol.">
        <title>101 Dothideomycetes genomes: a test case for predicting lifestyles and emergence of pathogens.</title>
        <authorList>
            <person name="Haridas S."/>
            <person name="Albert R."/>
            <person name="Binder M."/>
            <person name="Bloem J."/>
            <person name="Labutti K."/>
            <person name="Salamov A."/>
            <person name="Andreopoulos B."/>
            <person name="Baker S."/>
            <person name="Barry K."/>
            <person name="Bills G."/>
            <person name="Bluhm B."/>
            <person name="Cannon C."/>
            <person name="Castanera R."/>
            <person name="Culley D."/>
            <person name="Daum C."/>
            <person name="Ezra D."/>
            <person name="Gonzalez J."/>
            <person name="Henrissat B."/>
            <person name="Kuo A."/>
            <person name="Liang C."/>
            <person name="Lipzen A."/>
            <person name="Lutzoni F."/>
            <person name="Magnuson J."/>
            <person name="Mondo S."/>
            <person name="Nolan M."/>
            <person name="Ohm R."/>
            <person name="Pangilinan J."/>
            <person name="Park H.-J."/>
            <person name="Ramirez L."/>
            <person name="Alfaro M."/>
            <person name="Sun H."/>
            <person name="Tritt A."/>
            <person name="Yoshinaga Y."/>
            <person name="Zwiers L.-H."/>
            <person name="Turgeon B."/>
            <person name="Goodwin S."/>
            <person name="Spatafora J."/>
            <person name="Crous P."/>
            <person name="Grigoriev I."/>
        </authorList>
    </citation>
    <scope>NUCLEOTIDE SEQUENCE</scope>
    <source>
        <strain evidence="2">CBS 627.86</strain>
    </source>
</reference>
<sequence length="387" mass="41873">MKVKHMSPVSDYSVLIKNTFKNSIPRSPLSPVSGSETSSSNSIDTESSMDDENRDRRAESSLPLSYAQAAARKTKIASQTQTPATTTTSDQGQPAQSGGALTDNRTHSRSGAHADPFPLPIAPKRVRFPPSRRGPGSSVAGPSTERPKSPTLDCERPTSPLLEQVRVIRRNQPQSKAAQRYVPAQQVPDWRTVAKPLPKKQGPPKKAAPPTARPQQKPLPAKAAPPKKAVARKQTAEAGPSKLKPFPRSSSSNYCDVPEHPVPRPHATAGTSGTSSNPIDPVDEVTSLLEGIKLDPVPGPPKVPKKKPHPVVSPSKVLEAVNAFKASVEVSNTSETKDALSDGELVDVELTEDEEDISFDEEFEIVDAVTESEHNGTRRKWYKGWRR</sequence>
<protein>
    <submittedName>
        <fullName evidence="2">Uncharacterized protein</fullName>
    </submittedName>
</protein>
<evidence type="ECO:0000313" key="2">
    <source>
        <dbReference type="EMBL" id="KAF2118766.1"/>
    </source>
</evidence>
<name>A0A6A5ZHW6_9PLEO</name>
<feature type="compositionally biased region" description="Basic and acidic residues" evidence="1">
    <location>
        <begin position="145"/>
        <end position="156"/>
    </location>
</feature>
<evidence type="ECO:0000313" key="3">
    <source>
        <dbReference type="Proteomes" id="UP000799770"/>
    </source>
</evidence>
<proteinExistence type="predicted"/>
<gene>
    <name evidence="2" type="ORF">BDV96DRAFT_677618</name>
</gene>
<dbReference type="Proteomes" id="UP000799770">
    <property type="component" value="Unassembled WGS sequence"/>
</dbReference>
<evidence type="ECO:0000256" key="1">
    <source>
        <dbReference type="SAM" id="MobiDB-lite"/>
    </source>
</evidence>
<feature type="compositionally biased region" description="Low complexity" evidence="1">
    <location>
        <begin position="27"/>
        <end position="46"/>
    </location>
</feature>
<dbReference type="AlphaFoldDB" id="A0A6A5ZHW6"/>